<gene>
    <name evidence="1" type="ORF">AWC38_SpisGene13713</name>
</gene>
<evidence type="ECO:0000313" key="1">
    <source>
        <dbReference type="EMBL" id="PFX21801.1"/>
    </source>
</evidence>
<comment type="caution">
    <text evidence="1">The sequence shown here is derived from an EMBL/GenBank/DDBJ whole genome shotgun (WGS) entry which is preliminary data.</text>
</comment>
<proteinExistence type="predicted"/>
<accession>A0A2B4RW10</accession>
<reference evidence="2" key="1">
    <citation type="journal article" date="2017" name="bioRxiv">
        <title>Comparative analysis of the genomes of Stylophora pistillata and Acropora digitifera provides evidence for extensive differences between species of corals.</title>
        <authorList>
            <person name="Voolstra C.R."/>
            <person name="Li Y."/>
            <person name="Liew Y.J."/>
            <person name="Baumgarten S."/>
            <person name="Zoccola D."/>
            <person name="Flot J.-F."/>
            <person name="Tambutte S."/>
            <person name="Allemand D."/>
            <person name="Aranda M."/>
        </authorList>
    </citation>
    <scope>NUCLEOTIDE SEQUENCE [LARGE SCALE GENOMIC DNA]</scope>
</reference>
<dbReference type="EMBL" id="LSMT01000262">
    <property type="protein sequence ID" value="PFX21801.1"/>
    <property type="molecule type" value="Genomic_DNA"/>
</dbReference>
<sequence>MMEMKKLKRKKKISVMKTQYPKEKKRKTEEFEEVITTYESDEAMAKELQKKVDEEENAALCKDLLVQNKSGPVDSDYVFSVLSPCYTTERTSRRKLEEEVMDNFQDFLATEEDKNITGYTEALTWKENSNVTDESDDNGAVKYQVVDCLRYLVLESEIDFSSVSPERHLTAAEHEQLQRIRSDVLRHQDTIFEHGYTGVIDEAHLDSITAAIVIITLSWRILCLKKFKKGLELYGLAVISSEANISRIKCALMLELEFQIAPVMNSEVVNSTNGCTEFYAVINSGYTENHRKNTKKQES</sequence>
<dbReference type="Proteomes" id="UP000225706">
    <property type="component" value="Unassembled WGS sequence"/>
</dbReference>
<dbReference type="AlphaFoldDB" id="A0A2B4RW10"/>
<keyword evidence="2" id="KW-1185">Reference proteome</keyword>
<organism evidence="1 2">
    <name type="scientific">Stylophora pistillata</name>
    <name type="common">Smooth cauliflower coral</name>
    <dbReference type="NCBI Taxonomy" id="50429"/>
    <lineage>
        <taxon>Eukaryota</taxon>
        <taxon>Metazoa</taxon>
        <taxon>Cnidaria</taxon>
        <taxon>Anthozoa</taxon>
        <taxon>Hexacorallia</taxon>
        <taxon>Scleractinia</taxon>
        <taxon>Astrocoeniina</taxon>
        <taxon>Pocilloporidae</taxon>
        <taxon>Stylophora</taxon>
    </lineage>
</organism>
<protein>
    <submittedName>
        <fullName evidence="1">Uncharacterized protein</fullName>
    </submittedName>
</protein>
<name>A0A2B4RW10_STYPI</name>
<evidence type="ECO:0000313" key="2">
    <source>
        <dbReference type="Proteomes" id="UP000225706"/>
    </source>
</evidence>